<dbReference type="PANTHER" id="PTHR30460:SF0">
    <property type="entry name" value="MODERATE CONDUCTANCE MECHANOSENSITIVE CHANNEL YBIO"/>
    <property type="match status" value="1"/>
</dbReference>
<dbReference type="Pfam" id="PF00924">
    <property type="entry name" value="MS_channel_2nd"/>
    <property type="match status" value="1"/>
</dbReference>
<dbReference type="OrthoDB" id="4638917at2"/>
<evidence type="ECO:0000256" key="6">
    <source>
        <dbReference type="ARBA" id="ARBA00023136"/>
    </source>
</evidence>
<name>A0A249K9W9_9ACTN</name>
<dbReference type="GO" id="GO:0008381">
    <property type="term" value="F:mechanosensitive monoatomic ion channel activity"/>
    <property type="evidence" value="ECO:0007669"/>
    <property type="project" value="InterPro"/>
</dbReference>
<dbReference type="EMBL" id="CP016771">
    <property type="protein sequence ID" value="ASY13593.1"/>
    <property type="molecule type" value="Genomic_DNA"/>
</dbReference>
<evidence type="ECO:0000256" key="1">
    <source>
        <dbReference type="ARBA" id="ARBA00004651"/>
    </source>
</evidence>
<reference evidence="10 11" key="1">
    <citation type="submission" date="2016-07" db="EMBL/GenBank/DDBJ databases">
        <title>High microdiversification within the ubiquitous acI lineage of Actinobacteria.</title>
        <authorList>
            <person name="Neuenschwander S.M."/>
            <person name="Salcher M."/>
            <person name="Ghai R."/>
            <person name="Pernthaler J."/>
        </authorList>
    </citation>
    <scope>NUCLEOTIDE SEQUENCE [LARGE SCALE GENOMIC DNA]</scope>
    <source>
        <strain evidence="10">MMS-21-160</strain>
    </source>
</reference>
<sequence>MKIPQNLRDLLEAFTGAPLNITVVLGLALAISRLGQRWITRFMNRIASADLIPGPKRSGVRQKERVKTTSTVLKSTLNGVIWLIAIFMILAEFGLNLGPLIASAGVIGVALGLGAQTLVRDILSGIFMLVEDQYGVGDKIDVLDIQGVVETVGLRITTVRDGKGTIWYLRNGEILKVGNKSQPKSKR</sequence>
<evidence type="ECO:0000256" key="5">
    <source>
        <dbReference type="ARBA" id="ARBA00022989"/>
    </source>
</evidence>
<comment type="similarity">
    <text evidence="2">Belongs to the MscS (TC 1.A.23) family.</text>
</comment>
<dbReference type="InterPro" id="IPR023408">
    <property type="entry name" value="MscS_beta-dom_sf"/>
</dbReference>
<dbReference type="Gene3D" id="2.30.30.60">
    <property type="match status" value="1"/>
</dbReference>
<keyword evidence="3" id="KW-1003">Cell membrane</keyword>
<organism evidence="10 11">
    <name type="scientific">Candidatus Nanopelagicus hibericus</name>
    <dbReference type="NCBI Taxonomy" id="1884915"/>
    <lineage>
        <taxon>Bacteria</taxon>
        <taxon>Bacillati</taxon>
        <taxon>Actinomycetota</taxon>
        <taxon>Actinomycetes</taxon>
        <taxon>Candidatus Nanopelagicales</taxon>
        <taxon>Candidatus Nanopelagicaceae</taxon>
        <taxon>Candidatus Nanopelagicus</taxon>
    </lineage>
</organism>
<feature type="transmembrane region" description="Helical" evidence="7">
    <location>
        <begin position="17"/>
        <end position="35"/>
    </location>
</feature>
<dbReference type="PANTHER" id="PTHR30460">
    <property type="entry name" value="MODERATE CONDUCTANCE MECHANOSENSITIVE CHANNEL YBIO"/>
    <property type="match status" value="1"/>
</dbReference>
<dbReference type="Pfam" id="PF21088">
    <property type="entry name" value="MS_channel_1st"/>
    <property type="match status" value="1"/>
</dbReference>
<proteinExistence type="inferred from homology"/>
<dbReference type="AlphaFoldDB" id="A0A249K9W9"/>
<feature type="transmembrane region" description="Helical" evidence="7">
    <location>
        <begin position="97"/>
        <end position="119"/>
    </location>
</feature>
<feature type="transmembrane region" description="Helical" evidence="7">
    <location>
        <begin position="71"/>
        <end position="91"/>
    </location>
</feature>
<dbReference type="InterPro" id="IPR006685">
    <property type="entry name" value="MscS_channel_2nd"/>
</dbReference>
<evidence type="ECO:0000313" key="10">
    <source>
        <dbReference type="EMBL" id="ASY13593.1"/>
    </source>
</evidence>
<dbReference type="InterPro" id="IPR045276">
    <property type="entry name" value="YbiO_bact"/>
</dbReference>
<keyword evidence="11" id="KW-1185">Reference proteome</keyword>
<dbReference type="Proteomes" id="UP000217171">
    <property type="component" value="Chromosome"/>
</dbReference>
<dbReference type="GO" id="GO:0005886">
    <property type="term" value="C:plasma membrane"/>
    <property type="evidence" value="ECO:0007669"/>
    <property type="project" value="UniProtKB-SubCell"/>
</dbReference>
<dbReference type="SUPFAM" id="SSF82861">
    <property type="entry name" value="Mechanosensitive channel protein MscS (YggB), transmembrane region"/>
    <property type="match status" value="1"/>
</dbReference>
<protein>
    <submittedName>
        <fullName evidence="10">Small conductance mechanosensitive channel</fullName>
    </submittedName>
</protein>
<keyword evidence="5 7" id="KW-1133">Transmembrane helix</keyword>
<dbReference type="Gene3D" id="1.10.287.1260">
    <property type="match status" value="1"/>
</dbReference>
<evidence type="ECO:0000259" key="8">
    <source>
        <dbReference type="Pfam" id="PF00924"/>
    </source>
</evidence>
<dbReference type="InterPro" id="IPR011014">
    <property type="entry name" value="MscS_channel_TM-2"/>
</dbReference>
<evidence type="ECO:0000256" key="2">
    <source>
        <dbReference type="ARBA" id="ARBA00008017"/>
    </source>
</evidence>
<dbReference type="RefSeq" id="WP_095672594.1">
    <property type="nucleotide sequence ID" value="NZ_CP016771.1"/>
</dbReference>
<gene>
    <name evidence="10" type="ORF">B1s21160_04605</name>
</gene>
<accession>A0A249K9W9</accession>
<evidence type="ECO:0000259" key="9">
    <source>
        <dbReference type="Pfam" id="PF21088"/>
    </source>
</evidence>
<dbReference type="InterPro" id="IPR049142">
    <property type="entry name" value="MS_channel_1st"/>
</dbReference>
<dbReference type="KEGG" id="nhi:B1s21160_04605"/>
<keyword evidence="4 7" id="KW-0812">Transmembrane</keyword>
<evidence type="ECO:0000256" key="4">
    <source>
        <dbReference type="ARBA" id="ARBA00022692"/>
    </source>
</evidence>
<comment type="subcellular location">
    <subcellularLocation>
        <location evidence="1">Cell membrane</location>
        <topology evidence="1">Multi-pass membrane protein</topology>
    </subcellularLocation>
</comment>
<feature type="domain" description="Mechanosensitive ion channel transmembrane helices 2/3" evidence="9">
    <location>
        <begin position="80"/>
        <end position="116"/>
    </location>
</feature>
<dbReference type="SUPFAM" id="SSF50182">
    <property type="entry name" value="Sm-like ribonucleoproteins"/>
    <property type="match status" value="1"/>
</dbReference>
<evidence type="ECO:0000313" key="11">
    <source>
        <dbReference type="Proteomes" id="UP000217171"/>
    </source>
</evidence>
<dbReference type="InterPro" id="IPR010920">
    <property type="entry name" value="LSM_dom_sf"/>
</dbReference>
<evidence type="ECO:0000256" key="7">
    <source>
        <dbReference type="SAM" id="Phobius"/>
    </source>
</evidence>
<evidence type="ECO:0000256" key="3">
    <source>
        <dbReference type="ARBA" id="ARBA00022475"/>
    </source>
</evidence>
<feature type="domain" description="Mechanosensitive ion channel MscS" evidence="8">
    <location>
        <begin position="117"/>
        <end position="179"/>
    </location>
</feature>
<keyword evidence="6 7" id="KW-0472">Membrane</keyword>